<dbReference type="SUPFAM" id="SSF51735">
    <property type="entry name" value="NAD(P)-binding Rossmann-fold domains"/>
    <property type="match status" value="1"/>
</dbReference>
<dbReference type="PANTHER" id="PTHR24320">
    <property type="entry name" value="RETINOL DEHYDROGENASE"/>
    <property type="match status" value="1"/>
</dbReference>
<dbReference type="AlphaFoldDB" id="A0A1I4VZL7"/>
<dbReference type="PANTHER" id="PTHR24320:SF148">
    <property type="entry name" value="NAD(P)-BINDING ROSSMANN-FOLD SUPERFAMILY PROTEIN"/>
    <property type="match status" value="1"/>
</dbReference>
<comment type="similarity">
    <text evidence="1">Belongs to the short-chain dehydrogenases/reductases (SDR) family.</text>
</comment>
<gene>
    <name evidence="3" type="ORF">SAMN05421805_102449</name>
</gene>
<reference evidence="3 4" key="1">
    <citation type="submission" date="2016-10" db="EMBL/GenBank/DDBJ databases">
        <authorList>
            <person name="de Groot N.N."/>
        </authorList>
    </citation>
    <scope>NUCLEOTIDE SEQUENCE [LARGE SCALE GENOMIC DNA]</scope>
    <source>
        <strain evidence="3 4">CPCC 201259</strain>
    </source>
</reference>
<evidence type="ECO:0000256" key="1">
    <source>
        <dbReference type="ARBA" id="ARBA00006484"/>
    </source>
</evidence>
<organism evidence="3 4">
    <name type="scientific">Saccharopolyspora antimicrobica</name>
    <dbReference type="NCBI Taxonomy" id="455193"/>
    <lineage>
        <taxon>Bacteria</taxon>
        <taxon>Bacillati</taxon>
        <taxon>Actinomycetota</taxon>
        <taxon>Actinomycetes</taxon>
        <taxon>Pseudonocardiales</taxon>
        <taxon>Pseudonocardiaceae</taxon>
        <taxon>Saccharopolyspora</taxon>
    </lineage>
</organism>
<name>A0A1I4VZL7_9PSEU</name>
<protein>
    <submittedName>
        <fullName evidence="3">Short chain dehydrogenase</fullName>
    </submittedName>
</protein>
<dbReference type="EMBL" id="FOUP01000002">
    <property type="protein sequence ID" value="SFN06467.1"/>
    <property type="molecule type" value="Genomic_DNA"/>
</dbReference>
<dbReference type="InterPro" id="IPR002347">
    <property type="entry name" value="SDR_fam"/>
</dbReference>
<sequence length="116" mass="12252">METVRALATAGADVTIATRRPEAAEPFIRELAAVRGAGHVRATALDLSVPASVDAFARAWTGPLDILVANAGIMALPERTLTAGGWEMQLATNYLGHFALVTALHNALRLPARHES</sequence>
<dbReference type="Gene3D" id="3.40.50.720">
    <property type="entry name" value="NAD(P)-binding Rossmann-like Domain"/>
    <property type="match status" value="1"/>
</dbReference>
<evidence type="ECO:0000256" key="2">
    <source>
        <dbReference type="ARBA" id="ARBA00023002"/>
    </source>
</evidence>
<keyword evidence="2" id="KW-0560">Oxidoreductase</keyword>
<accession>A0A1I4VZL7</accession>
<dbReference type="GO" id="GO:0016491">
    <property type="term" value="F:oxidoreductase activity"/>
    <property type="evidence" value="ECO:0007669"/>
    <property type="project" value="UniProtKB-KW"/>
</dbReference>
<dbReference type="Proteomes" id="UP000199398">
    <property type="component" value="Unassembled WGS sequence"/>
</dbReference>
<dbReference type="Pfam" id="PF00106">
    <property type="entry name" value="adh_short"/>
    <property type="match status" value="1"/>
</dbReference>
<dbReference type="RefSeq" id="WP_211841297.1">
    <property type="nucleotide sequence ID" value="NZ_FOUP01000002.1"/>
</dbReference>
<dbReference type="InterPro" id="IPR036291">
    <property type="entry name" value="NAD(P)-bd_dom_sf"/>
</dbReference>
<proteinExistence type="inferred from homology"/>
<dbReference type="STRING" id="455193.SAMN05421805_102449"/>
<evidence type="ECO:0000313" key="3">
    <source>
        <dbReference type="EMBL" id="SFN06467.1"/>
    </source>
</evidence>
<evidence type="ECO:0000313" key="4">
    <source>
        <dbReference type="Proteomes" id="UP000199398"/>
    </source>
</evidence>